<keyword evidence="1" id="KW-0812">Transmembrane</keyword>
<dbReference type="InterPro" id="IPR007403">
    <property type="entry name" value="DUF456"/>
</dbReference>
<gene>
    <name evidence="2" type="ORF">ACFQJ9_07500</name>
</gene>
<keyword evidence="3" id="KW-1185">Reference proteome</keyword>
<proteinExistence type="predicted"/>
<keyword evidence="1" id="KW-1133">Transmembrane helix</keyword>
<accession>A0ABD5Z295</accession>
<evidence type="ECO:0000313" key="3">
    <source>
        <dbReference type="Proteomes" id="UP001596447"/>
    </source>
</evidence>
<evidence type="ECO:0000313" key="2">
    <source>
        <dbReference type="EMBL" id="MFC7199259.1"/>
    </source>
</evidence>
<name>A0ABD5Z295_9EURY</name>
<feature type="transmembrane region" description="Helical" evidence="1">
    <location>
        <begin position="128"/>
        <end position="159"/>
    </location>
</feature>
<keyword evidence="1" id="KW-0472">Membrane</keyword>
<comment type="caution">
    <text evidence="2">The sequence shown here is derived from an EMBL/GenBank/DDBJ whole genome shotgun (WGS) entry which is preliminary data.</text>
</comment>
<evidence type="ECO:0000256" key="1">
    <source>
        <dbReference type="SAM" id="Phobius"/>
    </source>
</evidence>
<feature type="transmembrane region" description="Helical" evidence="1">
    <location>
        <begin position="49"/>
        <end position="72"/>
    </location>
</feature>
<reference evidence="2 3" key="1">
    <citation type="journal article" date="2019" name="Int. J. Syst. Evol. Microbiol.">
        <title>The Global Catalogue of Microorganisms (GCM) 10K type strain sequencing project: providing services to taxonomists for standard genome sequencing and annotation.</title>
        <authorList>
            <consortium name="The Broad Institute Genomics Platform"/>
            <consortium name="The Broad Institute Genome Sequencing Center for Infectious Disease"/>
            <person name="Wu L."/>
            <person name="Ma J."/>
        </authorList>
    </citation>
    <scope>NUCLEOTIDE SEQUENCE [LARGE SCALE GENOMIC DNA]</scope>
    <source>
        <strain evidence="2 3">XZGYJ-43</strain>
    </source>
</reference>
<dbReference type="PANTHER" id="PTHR39165">
    <property type="entry name" value="IG HYPOTHETICAL 17883"/>
    <property type="match status" value="1"/>
</dbReference>
<feature type="transmembrane region" description="Helical" evidence="1">
    <location>
        <begin position="84"/>
        <end position="108"/>
    </location>
</feature>
<dbReference type="Proteomes" id="UP001596447">
    <property type="component" value="Unassembled WGS sequence"/>
</dbReference>
<organism evidence="2 3">
    <name type="scientific">Halospeciosus flavus</name>
    <dbReference type="NCBI Taxonomy" id="3032283"/>
    <lineage>
        <taxon>Archaea</taxon>
        <taxon>Methanobacteriati</taxon>
        <taxon>Methanobacteriota</taxon>
        <taxon>Stenosarchaea group</taxon>
        <taxon>Halobacteria</taxon>
        <taxon>Halobacteriales</taxon>
        <taxon>Halobacteriaceae</taxon>
        <taxon>Halospeciosus</taxon>
    </lineage>
</organism>
<dbReference type="Pfam" id="PF04306">
    <property type="entry name" value="DUF456"/>
    <property type="match status" value="1"/>
</dbReference>
<protein>
    <submittedName>
        <fullName evidence="2">DUF456 domain-containing protein</fullName>
    </submittedName>
</protein>
<dbReference type="AlphaFoldDB" id="A0ABD5Z295"/>
<sequence length="160" mass="15961">MVDVLLVAVVVLLVAGVVGTVTPLVPGALLSLAGVVLYWWSTGYTAPGLLLLATLVAVCLGTLLVDFFGGAIGAGAGGASRRTVAIAALVGMLLLFVAGPVGLVLGLAGTVFGLEYYRHEDAGKSARAAGYATVAVLASAVVQILLLGSVLVAMLLVVFL</sequence>
<dbReference type="EMBL" id="JBHTAR010000011">
    <property type="protein sequence ID" value="MFC7199259.1"/>
    <property type="molecule type" value="Genomic_DNA"/>
</dbReference>
<dbReference type="PANTHER" id="PTHR39165:SF1">
    <property type="entry name" value="DUF456 DOMAIN-CONTAINING PROTEIN"/>
    <property type="match status" value="1"/>
</dbReference>
<dbReference type="RefSeq" id="WP_279529199.1">
    <property type="nucleotide sequence ID" value="NZ_CP122312.1"/>
</dbReference>